<dbReference type="Pfam" id="PF00296">
    <property type="entry name" value="Bac_luciferase"/>
    <property type="match status" value="1"/>
</dbReference>
<dbReference type="PANTHER" id="PTHR42847">
    <property type="entry name" value="ALKANESULFONATE MONOOXYGENASE"/>
    <property type="match status" value="1"/>
</dbReference>
<reference evidence="6 7" key="1">
    <citation type="journal article" date="2012" name="J. Bacteriol.">
        <title>Draft Genome Sequence of Novosphingobium nitrogenifigens Y88T.</title>
        <authorList>
            <person name="Strabala T.J."/>
            <person name="Macdonald L."/>
            <person name="Liu V."/>
            <person name="Smit A.M."/>
        </authorList>
    </citation>
    <scope>NUCLEOTIDE SEQUENCE [LARGE SCALE GENOMIC DNA]</scope>
    <source>
        <strain evidence="6 7">DSM 19370</strain>
    </source>
</reference>
<evidence type="ECO:0000256" key="4">
    <source>
        <dbReference type="ARBA" id="ARBA00023033"/>
    </source>
</evidence>
<name>F1ZB33_9SPHN</name>
<evidence type="ECO:0000259" key="5">
    <source>
        <dbReference type="Pfam" id="PF00296"/>
    </source>
</evidence>
<keyword evidence="2" id="KW-0288">FMN</keyword>
<accession>F1ZB33</accession>
<dbReference type="Proteomes" id="UP000004728">
    <property type="component" value="Unassembled WGS sequence"/>
</dbReference>
<proteinExistence type="predicted"/>
<dbReference type="InterPro" id="IPR011251">
    <property type="entry name" value="Luciferase-like_dom"/>
</dbReference>
<organism evidence="6 7">
    <name type="scientific">Novosphingobium nitrogenifigens DSM 19370</name>
    <dbReference type="NCBI Taxonomy" id="983920"/>
    <lineage>
        <taxon>Bacteria</taxon>
        <taxon>Pseudomonadati</taxon>
        <taxon>Pseudomonadota</taxon>
        <taxon>Alphaproteobacteria</taxon>
        <taxon>Sphingomonadales</taxon>
        <taxon>Sphingomonadaceae</taxon>
        <taxon>Novosphingobium</taxon>
    </lineage>
</organism>
<sequence>MAPCPHFGGAVFTEIAMPVEFVGFLHYNESSESLAPHGAVVQPEFIKAFARAQEEGGFDKALIAYHSSAGDGFLVAQYAAAFTERLGLLVAHRPGFVAPTVAARKFATLDHLSGGARLGQYHLGRQRCRTTARRRLPRPRRAV</sequence>
<dbReference type="InParanoid" id="F1ZB33"/>
<comment type="caution">
    <text evidence="6">The sequence shown here is derived from an EMBL/GenBank/DDBJ whole genome shotgun (WGS) entry which is preliminary data.</text>
</comment>
<evidence type="ECO:0000313" key="7">
    <source>
        <dbReference type="Proteomes" id="UP000004728"/>
    </source>
</evidence>
<dbReference type="PANTHER" id="PTHR42847:SF9">
    <property type="entry name" value="BLL6451 PROTEIN"/>
    <property type="match status" value="1"/>
</dbReference>
<gene>
    <name evidence="6" type="ORF">Y88_0152</name>
</gene>
<evidence type="ECO:0000256" key="1">
    <source>
        <dbReference type="ARBA" id="ARBA00022630"/>
    </source>
</evidence>
<feature type="domain" description="Luciferase-like" evidence="5">
    <location>
        <begin position="33"/>
        <end position="115"/>
    </location>
</feature>
<dbReference type="STRING" id="983920.Y88_0152"/>
<dbReference type="AlphaFoldDB" id="F1ZB33"/>
<keyword evidence="3" id="KW-0560">Oxidoreductase</keyword>
<dbReference type="Gene3D" id="3.20.20.30">
    <property type="entry name" value="Luciferase-like domain"/>
    <property type="match status" value="1"/>
</dbReference>
<dbReference type="GO" id="GO:0046306">
    <property type="term" value="P:alkanesulfonate catabolic process"/>
    <property type="evidence" value="ECO:0007669"/>
    <property type="project" value="TreeGrafter"/>
</dbReference>
<evidence type="ECO:0000313" key="6">
    <source>
        <dbReference type="EMBL" id="EGD58100.1"/>
    </source>
</evidence>
<evidence type="ECO:0000256" key="3">
    <source>
        <dbReference type="ARBA" id="ARBA00023002"/>
    </source>
</evidence>
<dbReference type="InterPro" id="IPR050172">
    <property type="entry name" value="SsuD_RutA_monooxygenase"/>
</dbReference>
<keyword evidence="7" id="KW-1185">Reference proteome</keyword>
<keyword evidence="4 6" id="KW-0503">Monooxygenase</keyword>
<evidence type="ECO:0000256" key="2">
    <source>
        <dbReference type="ARBA" id="ARBA00022643"/>
    </source>
</evidence>
<keyword evidence="1" id="KW-0285">Flavoprotein</keyword>
<dbReference type="eggNOG" id="COG2141">
    <property type="taxonomic scope" value="Bacteria"/>
</dbReference>
<dbReference type="InterPro" id="IPR036661">
    <property type="entry name" value="Luciferase-like_sf"/>
</dbReference>
<dbReference type="SUPFAM" id="SSF51679">
    <property type="entry name" value="Bacterial luciferase-like"/>
    <property type="match status" value="1"/>
</dbReference>
<protein>
    <submittedName>
        <fullName evidence="6">Alkanesulfonate monooxygenase</fullName>
    </submittedName>
</protein>
<dbReference type="EMBL" id="AEWJ01000044">
    <property type="protein sequence ID" value="EGD58100.1"/>
    <property type="molecule type" value="Genomic_DNA"/>
</dbReference>
<dbReference type="HOGENOM" id="CLU_1804213_0_0_5"/>
<dbReference type="GO" id="GO:0008726">
    <property type="term" value="F:alkanesulfonate monooxygenase activity"/>
    <property type="evidence" value="ECO:0007669"/>
    <property type="project" value="TreeGrafter"/>
</dbReference>